<dbReference type="OrthoDB" id="2506647at2759"/>
<reference evidence="3 4" key="1">
    <citation type="journal article" date="2016" name="Mol. Biol. Evol.">
        <title>Comparative Genomics of Early-Diverging Mushroom-Forming Fungi Provides Insights into the Origins of Lignocellulose Decay Capabilities.</title>
        <authorList>
            <person name="Nagy L.G."/>
            <person name="Riley R."/>
            <person name="Tritt A."/>
            <person name="Adam C."/>
            <person name="Daum C."/>
            <person name="Floudas D."/>
            <person name="Sun H."/>
            <person name="Yadav J.S."/>
            <person name="Pangilinan J."/>
            <person name="Larsson K.H."/>
            <person name="Matsuura K."/>
            <person name="Barry K."/>
            <person name="Labutti K."/>
            <person name="Kuo R."/>
            <person name="Ohm R.A."/>
            <person name="Bhattacharya S.S."/>
            <person name="Shirouzu T."/>
            <person name="Yoshinaga Y."/>
            <person name="Martin F.M."/>
            <person name="Grigoriev I.V."/>
            <person name="Hibbett D.S."/>
        </authorList>
    </citation>
    <scope>NUCLEOTIDE SEQUENCE [LARGE SCALE GENOMIC DNA]</scope>
    <source>
        <strain evidence="3 4">HHB12733</strain>
    </source>
</reference>
<protein>
    <submittedName>
        <fullName evidence="3">PEBP-like protein</fullName>
    </submittedName>
</protein>
<dbReference type="STRING" id="1353952.A0A165HUG8"/>
<name>A0A165HUG8_9BASI</name>
<keyword evidence="2" id="KW-0732">Signal</keyword>
<dbReference type="InterPro" id="IPR035810">
    <property type="entry name" value="PEBP_euk"/>
</dbReference>
<organism evidence="3 4">
    <name type="scientific">Calocera cornea HHB12733</name>
    <dbReference type="NCBI Taxonomy" id="1353952"/>
    <lineage>
        <taxon>Eukaryota</taxon>
        <taxon>Fungi</taxon>
        <taxon>Dikarya</taxon>
        <taxon>Basidiomycota</taxon>
        <taxon>Agaricomycotina</taxon>
        <taxon>Dacrymycetes</taxon>
        <taxon>Dacrymycetales</taxon>
        <taxon>Dacrymycetaceae</taxon>
        <taxon>Calocera</taxon>
    </lineage>
</organism>
<gene>
    <name evidence="3" type="ORF">CALCODRAFT_515862</name>
</gene>
<dbReference type="PANTHER" id="PTHR11362:SF140">
    <property type="entry name" value="PEBP-LIKE PROTEIN"/>
    <property type="match status" value="1"/>
</dbReference>
<sequence>MFFTLSTLAVLLPAVLGQTVNIPLEIESIEALFTSAQLVPELLPTFTPTAALHFSFDNQTDNTADQALTVQQVATPPTLHLYTTSATTASSLYTLIMVDADVVGTDESVGQTRHWLVNDVSVSGSGEPLSVNLDNATAITNFAGPFPAAGSGPHRYCLFLYAQPSTFAAPSDLNTPGTPLANNWDFAGYVNSTGLGPLVAGTFYTVEQGTASTSIPAIPTIVTSTLPGALSTSSSGSQTSSGSSPSGSSGSGSGSGKSGALSNVANTVGVIAIAALAGAALL</sequence>
<feature type="compositionally biased region" description="Low complexity" evidence="1">
    <location>
        <begin position="229"/>
        <end position="248"/>
    </location>
</feature>
<dbReference type="PANTHER" id="PTHR11362">
    <property type="entry name" value="PHOSPHATIDYLETHANOLAMINE-BINDING PROTEIN"/>
    <property type="match status" value="1"/>
</dbReference>
<evidence type="ECO:0000313" key="4">
    <source>
        <dbReference type="Proteomes" id="UP000076842"/>
    </source>
</evidence>
<evidence type="ECO:0000313" key="3">
    <source>
        <dbReference type="EMBL" id="KZT59760.1"/>
    </source>
</evidence>
<evidence type="ECO:0000256" key="2">
    <source>
        <dbReference type="SAM" id="SignalP"/>
    </source>
</evidence>
<feature type="region of interest" description="Disordered" evidence="1">
    <location>
        <begin position="229"/>
        <end position="258"/>
    </location>
</feature>
<dbReference type="Proteomes" id="UP000076842">
    <property type="component" value="Unassembled WGS sequence"/>
</dbReference>
<dbReference type="AlphaFoldDB" id="A0A165HUG8"/>
<dbReference type="Pfam" id="PF01161">
    <property type="entry name" value="PBP"/>
    <property type="match status" value="1"/>
</dbReference>
<dbReference type="InParanoid" id="A0A165HUG8"/>
<feature type="signal peptide" evidence="2">
    <location>
        <begin position="1"/>
        <end position="17"/>
    </location>
</feature>
<feature type="chain" id="PRO_5007858884" evidence="2">
    <location>
        <begin position="18"/>
        <end position="282"/>
    </location>
</feature>
<dbReference type="InterPro" id="IPR008914">
    <property type="entry name" value="PEBP"/>
</dbReference>
<dbReference type="InterPro" id="IPR036610">
    <property type="entry name" value="PEBP-like_sf"/>
</dbReference>
<proteinExistence type="predicted"/>
<dbReference type="SUPFAM" id="SSF49777">
    <property type="entry name" value="PEBP-like"/>
    <property type="match status" value="1"/>
</dbReference>
<dbReference type="Gene3D" id="3.90.280.10">
    <property type="entry name" value="PEBP-like"/>
    <property type="match status" value="1"/>
</dbReference>
<dbReference type="CDD" id="cd00866">
    <property type="entry name" value="PEBP_euk"/>
    <property type="match status" value="1"/>
</dbReference>
<accession>A0A165HUG8</accession>
<keyword evidence="4" id="KW-1185">Reference proteome</keyword>
<evidence type="ECO:0000256" key="1">
    <source>
        <dbReference type="SAM" id="MobiDB-lite"/>
    </source>
</evidence>
<dbReference type="EMBL" id="KV423937">
    <property type="protein sequence ID" value="KZT59760.1"/>
    <property type="molecule type" value="Genomic_DNA"/>
</dbReference>